<keyword evidence="8" id="KW-1185">Reference proteome</keyword>
<evidence type="ECO:0000259" key="6">
    <source>
        <dbReference type="PROSITE" id="PS50268"/>
    </source>
</evidence>
<dbReference type="GO" id="GO:0016342">
    <property type="term" value="C:catenin complex"/>
    <property type="evidence" value="ECO:0007669"/>
    <property type="project" value="TreeGrafter"/>
</dbReference>
<evidence type="ECO:0000256" key="1">
    <source>
        <dbReference type="ARBA" id="ARBA00004370"/>
    </source>
</evidence>
<feature type="domain" description="Cadherin" evidence="6">
    <location>
        <begin position="224"/>
        <end position="322"/>
    </location>
</feature>
<comment type="caution">
    <text evidence="7">The sequence shown here is derived from an EMBL/GenBank/DDBJ whole genome shotgun (WGS) entry which is preliminary data.</text>
</comment>
<dbReference type="InterPro" id="IPR005046">
    <property type="entry name" value="DUF285"/>
</dbReference>
<dbReference type="Pfam" id="PF00028">
    <property type="entry name" value="Cadherin"/>
    <property type="match status" value="1"/>
</dbReference>
<dbReference type="NCBIfam" id="TIGR02167">
    <property type="entry name" value="Liste_lipo_26"/>
    <property type="match status" value="3"/>
</dbReference>
<dbReference type="GO" id="GO:0045296">
    <property type="term" value="F:cadherin binding"/>
    <property type="evidence" value="ECO:0007669"/>
    <property type="project" value="TreeGrafter"/>
</dbReference>
<name>A0A4Q8QJY7_9FLAO</name>
<dbReference type="AlphaFoldDB" id="A0A4Q8QJY7"/>
<evidence type="ECO:0000313" key="7">
    <source>
        <dbReference type="EMBL" id="TAI49073.1"/>
    </source>
</evidence>
<dbReference type="OrthoDB" id="9813840at2"/>
<dbReference type="InterPro" id="IPR015919">
    <property type="entry name" value="Cadherin-like_sf"/>
</dbReference>
<dbReference type="InterPro" id="IPR011889">
    <property type="entry name" value="Liste_lipo_26"/>
</dbReference>
<dbReference type="SUPFAM" id="SSF49313">
    <property type="entry name" value="Cadherin-like"/>
    <property type="match status" value="4"/>
</dbReference>
<dbReference type="Proteomes" id="UP000291981">
    <property type="component" value="Unassembled WGS sequence"/>
</dbReference>
<protein>
    <submittedName>
        <fullName evidence="7">BspA family leucine-rich repeat surface protein</fullName>
    </submittedName>
</protein>
<keyword evidence="5" id="KW-0732">Signal</keyword>
<dbReference type="PANTHER" id="PTHR24027:SF438">
    <property type="entry name" value="CADHERIN 23"/>
    <property type="match status" value="1"/>
</dbReference>
<dbReference type="GO" id="GO:0008013">
    <property type="term" value="F:beta-catenin binding"/>
    <property type="evidence" value="ECO:0007669"/>
    <property type="project" value="TreeGrafter"/>
</dbReference>
<dbReference type="InterPro" id="IPR002126">
    <property type="entry name" value="Cadherin-like_dom"/>
</dbReference>
<dbReference type="RefSeq" id="WP_130610286.1">
    <property type="nucleotide sequence ID" value="NZ_SGIU01000001.1"/>
</dbReference>
<proteinExistence type="predicted"/>
<dbReference type="Pfam" id="PF03382">
    <property type="entry name" value="DUF285"/>
    <property type="match status" value="1"/>
</dbReference>
<feature type="chain" id="PRO_5020923682" evidence="5">
    <location>
        <begin position="19"/>
        <end position="730"/>
    </location>
</feature>
<accession>A0A4Q8QJY7</accession>
<evidence type="ECO:0000256" key="3">
    <source>
        <dbReference type="ARBA" id="ARBA00022837"/>
    </source>
</evidence>
<feature type="domain" description="Cadherin" evidence="6">
    <location>
        <begin position="321"/>
        <end position="422"/>
    </location>
</feature>
<dbReference type="InterPro" id="IPR039808">
    <property type="entry name" value="Cadherin"/>
</dbReference>
<dbReference type="GO" id="GO:0016477">
    <property type="term" value="P:cell migration"/>
    <property type="evidence" value="ECO:0007669"/>
    <property type="project" value="TreeGrafter"/>
</dbReference>
<feature type="signal peptide" evidence="5">
    <location>
        <begin position="1"/>
        <end position="18"/>
    </location>
</feature>
<dbReference type="PROSITE" id="PS50268">
    <property type="entry name" value="CADHERIN_2"/>
    <property type="match status" value="4"/>
</dbReference>
<feature type="domain" description="Cadherin" evidence="6">
    <location>
        <begin position="127"/>
        <end position="225"/>
    </location>
</feature>
<gene>
    <name evidence="7" type="ORF">EW142_04575</name>
</gene>
<dbReference type="GO" id="GO:0005509">
    <property type="term" value="F:calcium ion binding"/>
    <property type="evidence" value="ECO:0007669"/>
    <property type="project" value="InterPro"/>
</dbReference>
<comment type="subcellular location">
    <subcellularLocation>
        <location evidence="1">Membrane</location>
    </subcellularLocation>
</comment>
<keyword evidence="3" id="KW-0106">Calcium</keyword>
<evidence type="ECO:0000256" key="2">
    <source>
        <dbReference type="ARBA" id="ARBA00022737"/>
    </source>
</evidence>
<evidence type="ECO:0000313" key="8">
    <source>
        <dbReference type="Proteomes" id="UP000291981"/>
    </source>
</evidence>
<feature type="domain" description="Cadherin" evidence="6">
    <location>
        <begin position="31"/>
        <end position="133"/>
    </location>
</feature>
<dbReference type="PRINTS" id="PR00205">
    <property type="entry name" value="CADHERIN"/>
</dbReference>
<dbReference type="GO" id="GO:0007156">
    <property type="term" value="P:homophilic cell adhesion via plasma membrane adhesion molecules"/>
    <property type="evidence" value="ECO:0007669"/>
    <property type="project" value="InterPro"/>
</dbReference>
<dbReference type="EMBL" id="SGIU01000001">
    <property type="protein sequence ID" value="TAI49073.1"/>
    <property type="molecule type" value="Genomic_DNA"/>
</dbReference>
<keyword evidence="4" id="KW-0472">Membrane</keyword>
<evidence type="ECO:0000256" key="5">
    <source>
        <dbReference type="SAM" id="SignalP"/>
    </source>
</evidence>
<keyword evidence="2" id="KW-0677">Repeat</keyword>
<dbReference type="PANTHER" id="PTHR24027">
    <property type="entry name" value="CADHERIN-23"/>
    <property type="match status" value="1"/>
</dbReference>
<dbReference type="PROSITE" id="PS51257">
    <property type="entry name" value="PROKAR_LIPOPROTEIN"/>
    <property type="match status" value="1"/>
</dbReference>
<dbReference type="CDD" id="cd11304">
    <property type="entry name" value="Cadherin_repeat"/>
    <property type="match status" value="4"/>
</dbReference>
<reference evidence="7 8" key="1">
    <citation type="submission" date="2019-02" db="EMBL/GenBank/DDBJ databases">
        <title>Draft genome sequence of Muricauda sp. 176CP4-71.</title>
        <authorList>
            <person name="Park J.-S."/>
        </authorList>
    </citation>
    <scope>NUCLEOTIDE SEQUENCE [LARGE SCALE GENOMIC DNA]</scope>
    <source>
        <strain evidence="7 8">176CP4-71</strain>
    </source>
</reference>
<evidence type="ECO:0000256" key="4">
    <source>
        <dbReference type="ARBA" id="ARBA00023136"/>
    </source>
</evidence>
<dbReference type="SMART" id="SM00112">
    <property type="entry name" value="CA"/>
    <property type="match status" value="4"/>
</dbReference>
<organism evidence="7 8">
    <name type="scientific">Flagellimonas allohymeniacidonis</name>
    <dbReference type="NCBI Taxonomy" id="2517819"/>
    <lineage>
        <taxon>Bacteria</taxon>
        <taxon>Pseudomonadati</taxon>
        <taxon>Bacteroidota</taxon>
        <taxon>Flavobacteriia</taxon>
        <taxon>Flavobacteriales</taxon>
        <taxon>Flavobacteriaceae</taxon>
        <taxon>Flagellimonas</taxon>
    </lineage>
</organism>
<dbReference type="Gene3D" id="2.60.40.60">
    <property type="entry name" value="Cadherins"/>
    <property type="match status" value="4"/>
</dbReference>
<sequence length="730" mass="79873">MKLRDLLLFASFAILVFACSKDDEKPNTPPKMADQAFTVAENIPDSQIIGTLQATDADGDALTFEITTNNNKLFEITEAGALSLASGKSLDFNTAQSHQITVSVSDGEDEATAKVTITVTNVNSSAMIEDQSFSVVENIEDTFEIGTVVANDEDGDELVFSITTNDNDLFEITEAGVLSLAEGENLDFETADAHTITVEVNDGTATAAAEITINVTNDNDNAPEIENQQFIVTEDIDDAEEIGIVVASDQDGDELTYSIVTNDADLFEITQTGMLSLAEGQNLDFEIAESHAITVAVNDSTETITAEITITVTNVNDNAPEMEDQAFVAAENIEDITVIGMVVAMDLDSDELVFSISTNDGNLFEITDSGEISLGQGQQLDYKTKTAHEIIVSVTDGTEIAEAHVSITVLDAFKSFADDPEWFVTTWRTDENGETITIFTHIERTYNYTIDWGDGFIEDITESNDIHHTYNTLGTYKVAIKGQFPAFGMGMGNAPNTALKSIDQWGFIEWETMEYAFARCEQVVSNAVDAPNLSSVTDLSKMFWYSFNFNGDLNNWNVSNITKMESMFQKAEKFNGNISGWDVSKVENMNSMFSGARVFNRDISTWQVNNVTSMAYMFTEAESFNSDIKDWDTSKVNNMNRMLFKASSFDKSLGDWDISNSSNLSNMLSDSGLSQENYSATLVGWASLESPPQGITLGADGLTYCDEGIAARDSLVNDDSWQIVGDSQCN</sequence>